<proteinExistence type="predicted"/>
<dbReference type="EMBL" id="LAZR01012936">
    <property type="protein sequence ID" value="KKM24383.1"/>
    <property type="molecule type" value="Genomic_DNA"/>
</dbReference>
<dbReference type="AlphaFoldDB" id="A0A0F9BYL8"/>
<accession>A0A0F9BYL8</accession>
<feature type="compositionally biased region" description="Low complexity" evidence="1">
    <location>
        <begin position="160"/>
        <end position="169"/>
    </location>
</feature>
<sequence length="176" mass="18505">GGPPENWFVTASGVDYFTLENHSHFGTGTNEAAQDPSFGGADIMQVPRAFVELIGGTGHYLSFLNIDGNFNMPIFGFGTQNTDTAQFNIHDVYARNRNSNDEIGSTSTGSSGRWGPNVYIRLADNAANFTESLVLGGSHAFAPIGVVNANGEISGTDFESSAGGTSSSGQTISRDI</sequence>
<organism evidence="2">
    <name type="scientific">marine sediment metagenome</name>
    <dbReference type="NCBI Taxonomy" id="412755"/>
    <lineage>
        <taxon>unclassified sequences</taxon>
        <taxon>metagenomes</taxon>
        <taxon>ecological metagenomes</taxon>
    </lineage>
</organism>
<gene>
    <name evidence="5" type="ORF">LCGC14_1438530</name>
    <name evidence="4" type="ORF">LCGC14_1605680</name>
    <name evidence="3" type="ORF">LCGC14_1731460</name>
    <name evidence="2" type="ORF">LCGC14_2732370</name>
</gene>
<protein>
    <submittedName>
        <fullName evidence="2">Uncharacterized protein</fullName>
    </submittedName>
</protein>
<comment type="caution">
    <text evidence="2">The sequence shown here is derived from an EMBL/GenBank/DDBJ whole genome shotgun (WGS) entry which is preliminary data.</text>
</comment>
<evidence type="ECO:0000256" key="1">
    <source>
        <dbReference type="SAM" id="MobiDB-lite"/>
    </source>
</evidence>
<feature type="non-terminal residue" evidence="2">
    <location>
        <position position="1"/>
    </location>
</feature>
<dbReference type="EMBL" id="LAZR01015715">
    <property type="protein sequence ID" value="KKM07688.1"/>
    <property type="molecule type" value="Genomic_DNA"/>
</dbReference>
<evidence type="ECO:0000313" key="3">
    <source>
        <dbReference type="EMBL" id="KKM07688.1"/>
    </source>
</evidence>
<reference evidence="2" key="1">
    <citation type="journal article" date="2015" name="Nature">
        <title>Complex archaea that bridge the gap between prokaryotes and eukaryotes.</title>
        <authorList>
            <person name="Spang A."/>
            <person name="Saw J.H."/>
            <person name="Jorgensen S.L."/>
            <person name="Zaremba-Niedzwiedzka K."/>
            <person name="Martijn J."/>
            <person name="Lind A.E."/>
            <person name="van Eijk R."/>
            <person name="Schleper C."/>
            <person name="Guy L."/>
            <person name="Ettema T.J."/>
        </authorList>
    </citation>
    <scope>NUCLEOTIDE SEQUENCE</scope>
</reference>
<dbReference type="EMBL" id="LAZR01009775">
    <property type="protein sequence ID" value="KKM70660.1"/>
    <property type="molecule type" value="Genomic_DNA"/>
</dbReference>
<dbReference type="EMBL" id="LAZR01049495">
    <property type="protein sequence ID" value="KKK89511.1"/>
    <property type="molecule type" value="Genomic_DNA"/>
</dbReference>
<name>A0A0F9BYL8_9ZZZZ</name>
<evidence type="ECO:0000313" key="5">
    <source>
        <dbReference type="EMBL" id="KKM70660.1"/>
    </source>
</evidence>
<evidence type="ECO:0000313" key="4">
    <source>
        <dbReference type="EMBL" id="KKM24383.1"/>
    </source>
</evidence>
<evidence type="ECO:0000313" key="2">
    <source>
        <dbReference type="EMBL" id="KKK89511.1"/>
    </source>
</evidence>
<feature type="region of interest" description="Disordered" evidence="1">
    <location>
        <begin position="157"/>
        <end position="176"/>
    </location>
</feature>